<dbReference type="InterPro" id="IPR036291">
    <property type="entry name" value="NAD(P)-bd_dom_sf"/>
</dbReference>
<dbReference type="AlphaFoldDB" id="A0A2S5B9U9"/>
<comment type="similarity">
    <text evidence="5">Belongs to the zinc-containing alcohol dehydrogenase family.</text>
</comment>
<dbReference type="InterPro" id="IPR011032">
    <property type="entry name" value="GroES-like_sf"/>
</dbReference>
<feature type="domain" description="Enoyl reductase (ER)" evidence="6">
    <location>
        <begin position="18"/>
        <end position="303"/>
    </location>
</feature>
<evidence type="ECO:0000256" key="1">
    <source>
        <dbReference type="ARBA" id="ARBA00001947"/>
    </source>
</evidence>
<dbReference type="Proteomes" id="UP000237144">
    <property type="component" value="Unassembled WGS sequence"/>
</dbReference>
<organism evidence="7 8">
    <name type="scientific">Rhodotorula taiwanensis</name>
    <dbReference type="NCBI Taxonomy" id="741276"/>
    <lineage>
        <taxon>Eukaryota</taxon>
        <taxon>Fungi</taxon>
        <taxon>Dikarya</taxon>
        <taxon>Basidiomycota</taxon>
        <taxon>Pucciniomycotina</taxon>
        <taxon>Microbotryomycetes</taxon>
        <taxon>Sporidiobolales</taxon>
        <taxon>Sporidiobolaceae</taxon>
        <taxon>Rhodotorula</taxon>
    </lineage>
</organism>
<dbReference type="EMBL" id="PJQD01000036">
    <property type="protein sequence ID" value="POY73547.1"/>
    <property type="molecule type" value="Genomic_DNA"/>
</dbReference>
<dbReference type="Pfam" id="PF08240">
    <property type="entry name" value="ADH_N"/>
    <property type="match status" value="1"/>
</dbReference>
<keyword evidence="4" id="KW-0560">Oxidoreductase</keyword>
<keyword evidence="2 5" id="KW-0479">Metal-binding</keyword>
<comment type="cofactor">
    <cofactor evidence="1 5">
        <name>Zn(2+)</name>
        <dbReference type="ChEBI" id="CHEBI:29105"/>
    </cofactor>
</comment>
<dbReference type="FunFam" id="3.40.50.720:FF:000022">
    <property type="entry name" value="Cinnamyl alcohol dehydrogenase"/>
    <property type="match status" value="1"/>
</dbReference>
<dbReference type="InterPro" id="IPR002328">
    <property type="entry name" value="ADH_Zn_CS"/>
</dbReference>
<reference evidence="7 8" key="1">
    <citation type="journal article" date="2018" name="Front. Microbiol.">
        <title>Prospects for Fungal Bioremediation of Acidic Radioactive Waste Sites: Characterization and Genome Sequence of Rhodotorula taiwanensis MD1149.</title>
        <authorList>
            <person name="Tkavc R."/>
            <person name="Matrosova V.Y."/>
            <person name="Grichenko O.E."/>
            <person name="Gostincar C."/>
            <person name="Volpe R.P."/>
            <person name="Klimenkova P."/>
            <person name="Gaidamakova E.K."/>
            <person name="Zhou C.E."/>
            <person name="Stewart B.J."/>
            <person name="Lyman M.G."/>
            <person name="Malfatti S.A."/>
            <person name="Rubinfeld B."/>
            <person name="Courtot M."/>
            <person name="Singh J."/>
            <person name="Dalgard C.L."/>
            <person name="Hamilton T."/>
            <person name="Frey K.G."/>
            <person name="Gunde-Cimerman N."/>
            <person name="Dugan L."/>
            <person name="Daly M.J."/>
        </authorList>
    </citation>
    <scope>NUCLEOTIDE SEQUENCE [LARGE SCALE GENOMIC DNA]</scope>
    <source>
        <strain evidence="7 8">MD1149</strain>
    </source>
</reference>
<dbReference type="SUPFAM" id="SSF51735">
    <property type="entry name" value="NAD(P)-binding Rossmann-fold domains"/>
    <property type="match status" value="1"/>
</dbReference>
<dbReference type="SMART" id="SM00829">
    <property type="entry name" value="PKS_ER"/>
    <property type="match status" value="1"/>
</dbReference>
<protein>
    <recommendedName>
        <fullName evidence="6">Enoyl reductase (ER) domain-containing protein</fullName>
    </recommendedName>
</protein>
<proteinExistence type="inferred from homology"/>
<dbReference type="GO" id="GO:0008270">
    <property type="term" value="F:zinc ion binding"/>
    <property type="evidence" value="ECO:0007669"/>
    <property type="project" value="InterPro"/>
</dbReference>
<evidence type="ECO:0000256" key="2">
    <source>
        <dbReference type="ARBA" id="ARBA00022723"/>
    </source>
</evidence>
<name>A0A2S5B9U9_9BASI</name>
<dbReference type="InterPro" id="IPR013149">
    <property type="entry name" value="ADH-like_C"/>
</dbReference>
<accession>A0A2S5B9U9</accession>
<evidence type="ECO:0000256" key="3">
    <source>
        <dbReference type="ARBA" id="ARBA00022833"/>
    </source>
</evidence>
<evidence type="ECO:0000256" key="5">
    <source>
        <dbReference type="RuleBase" id="RU361277"/>
    </source>
</evidence>
<dbReference type="InterPro" id="IPR020843">
    <property type="entry name" value="ER"/>
</dbReference>
<dbReference type="STRING" id="741276.A0A2S5B9U9"/>
<sequence>MSDLKFRGYAIKDEKKWTEFEVIDFEPMAWREDLIDIEIEYCGVCSSDVHTITGGWGEPFKPLVSGHEAAGIARKVGSNVKSIKVGDRVVVGAQVDACGSCRACESNNENYCAEQIDTYNAKSKDGKVTQGGYSTAIRAPEQFTFKVPDELPLEDAAPMACGGLTVYSPMRRAGVKQGSKVGVAGLGGLGHFAVQFAVAMGAEVTVFTHQKDKIEDAKKMGATHAVLTSEKDWQKPFAQKLDYIVCTIDNADAVPFSELISCLWVNGTLHFCSMPDSSLPQFKTQDLAANGASIAVNHIGSKVEAEEMYRLAAEKGVRAWKQIVPMKDVSKAVQGVHDNKVRYRYVLKQDLQ</sequence>
<dbReference type="Gene3D" id="3.40.50.720">
    <property type="entry name" value="NAD(P)-binding Rossmann-like Domain"/>
    <property type="match status" value="1"/>
</dbReference>
<dbReference type="Gene3D" id="3.90.180.10">
    <property type="entry name" value="Medium-chain alcohol dehydrogenases, catalytic domain"/>
    <property type="match status" value="1"/>
</dbReference>
<dbReference type="CDD" id="cd05283">
    <property type="entry name" value="CAD1"/>
    <property type="match status" value="1"/>
</dbReference>
<dbReference type="GO" id="GO:0016616">
    <property type="term" value="F:oxidoreductase activity, acting on the CH-OH group of donors, NAD or NADP as acceptor"/>
    <property type="evidence" value="ECO:0007669"/>
    <property type="project" value="InterPro"/>
</dbReference>
<dbReference type="OrthoDB" id="1879366at2759"/>
<dbReference type="SUPFAM" id="SSF50129">
    <property type="entry name" value="GroES-like"/>
    <property type="match status" value="1"/>
</dbReference>
<keyword evidence="8" id="KW-1185">Reference proteome</keyword>
<dbReference type="PANTHER" id="PTHR42683">
    <property type="entry name" value="ALDEHYDE REDUCTASE"/>
    <property type="match status" value="1"/>
</dbReference>
<comment type="caution">
    <text evidence="7">The sequence shown here is derived from an EMBL/GenBank/DDBJ whole genome shotgun (WGS) entry which is preliminary data.</text>
</comment>
<dbReference type="PROSITE" id="PS00059">
    <property type="entry name" value="ADH_ZINC"/>
    <property type="match status" value="1"/>
</dbReference>
<evidence type="ECO:0000256" key="4">
    <source>
        <dbReference type="ARBA" id="ARBA00023002"/>
    </source>
</evidence>
<gene>
    <name evidence="7" type="ORF">BMF94_3485</name>
</gene>
<dbReference type="Pfam" id="PF00107">
    <property type="entry name" value="ADH_zinc_N"/>
    <property type="match status" value="1"/>
</dbReference>
<evidence type="ECO:0000259" key="6">
    <source>
        <dbReference type="SMART" id="SM00829"/>
    </source>
</evidence>
<dbReference type="InterPro" id="IPR013154">
    <property type="entry name" value="ADH-like_N"/>
</dbReference>
<evidence type="ECO:0000313" key="8">
    <source>
        <dbReference type="Proteomes" id="UP000237144"/>
    </source>
</evidence>
<dbReference type="InterPro" id="IPR047109">
    <property type="entry name" value="CAD-like"/>
</dbReference>
<keyword evidence="3 5" id="KW-0862">Zinc</keyword>
<evidence type="ECO:0000313" key="7">
    <source>
        <dbReference type="EMBL" id="POY73547.1"/>
    </source>
</evidence>